<evidence type="ECO:0000256" key="1">
    <source>
        <dbReference type="SAM" id="Phobius"/>
    </source>
</evidence>
<dbReference type="GO" id="GO:0030479">
    <property type="term" value="C:actin cortical patch"/>
    <property type="evidence" value="ECO:0007669"/>
    <property type="project" value="TreeGrafter"/>
</dbReference>
<dbReference type="Pfam" id="PF09949">
    <property type="entry name" value="APP1_cat"/>
    <property type="match status" value="1"/>
</dbReference>
<keyword evidence="1" id="KW-1133">Transmembrane helix</keyword>
<dbReference type="AlphaFoldDB" id="A0A6G1JBW9"/>
<dbReference type="PANTHER" id="PTHR28208">
    <property type="entry name" value="PHOSPHATIDATE PHOSPHATASE APP1"/>
    <property type="match status" value="1"/>
</dbReference>
<keyword evidence="1" id="KW-0472">Membrane</keyword>
<dbReference type="InterPro" id="IPR052935">
    <property type="entry name" value="Mg2+_PAP"/>
</dbReference>
<dbReference type="GO" id="GO:0008195">
    <property type="term" value="F:phosphatidate phosphatase activity"/>
    <property type="evidence" value="ECO:0007669"/>
    <property type="project" value="InterPro"/>
</dbReference>
<organism evidence="4 5">
    <name type="scientific">Lentithecium fluviatile CBS 122367</name>
    <dbReference type="NCBI Taxonomy" id="1168545"/>
    <lineage>
        <taxon>Eukaryota</taxon>
        <taxon>Fungi</taxon>
        <taxon>Dikarya</taxon>
        <taxon>Ascomycota</taxon>
        <taxon>Pezizomycotina</taxon>
        <taxon>Dothideomycetes</taxon>
        <taxon>Pleosporomycetidae</taxon>
        <taxon>Pleosporales</taxon>
        <taxon>Massarineae</taxon>
        <taxon>Lentitheciaceae</taxon>
        <taxon>Lentithecium</taxon>
    </lineage>
</organism>
<reference evidence="4" key="1">
    <citation type="journal article" date="2020" name="Stud. Mycol.">
        <title>101 Dothideomycetes genomes: a test case for predicting lifestyles and emergence of pathogens.</title>
        <authorList>
            <person name="Haridas S."/>
            <person name="Albert R."/>
            <person name="Binder M."/>
            <person name="Bloem J."/>
            <person name="Labutti K."/>
            <person name="Salamov A."/>
            <person name="Andreopoulos B."/>
            <person name="Baker S."/>
            <person name="Barry K."/>
            <person name="Bills G."/>
            <person name="Bluhm B."/>
            <person name="Cannon C."/>
            <person name="Castanera R."/>
            <person name="Culley D."/>
            <person name="Daum C."/>
            <person name="Ezra D."/>
            <person name="Gonzalez J."/>
            <person name="Henrissat B."/>
            <person name="Kuo A."/>
            <person name="Liang C."/>
            <person name="Lipzen A."/>
            <person name="Lutzoni F."/>
            <person name="Magnuson J."/>
            <person name="Mondo S."/>
            <person name="Nolan M."/>
            <person name="Ohm R."/>
            <person name="Pangilinan J."/>
            <person name="Park H.-J."/>
            <person name="Ramirez L."/>
            <person name="Alfaro M."/>
            <person name="Sun H."/>
            <person name="Tritt A."/>
            <person name="Yoshinaga Y."/>
            <person name="Zwiers L.-H."/>
            <person name="Turgeon B."/>
            <person name="Goodwin S."/>
            <person name="Spatafora J."/>
            <person name="Crous P."/>
            <person name="Grigoriev I."/>
        </authorList>
    </citation>
    <scope>NUCLEOTIDE SEQUENCE</scope>
    <source>
        <strain evidence="4">CBS 122367</strain>
    </source>
</reference>
<keyword evidence="1" id="KW-0812">Transmembrane</keyword>
<feature type="transmembrane region" description="Helical" evidence="1">
    <location>
        <begin position="505"/>
        <end position="524"/>
    </location>
</feature>
<evidence type="ECO:0000259" key="3">
    <source>
        <dbReference type="Pfam" id="PF09949"/>
    </source>
</evidence>
<dbReference type="InterPro" id="IPR019236">
    <property type="entry name" value="APP1_cat"/>
</dbReference>
<dbReference type="OrthoDB" id="414243at2759"/>
<keyword evidence="5" id="KW-1185">Reference proteome</keyword>
<keyword evidence="2" id="KW-0732">Signal</keyword>
<evidence type="ECO:0000313" key="5">
    <source>
        <dbReference type="Proteomes" id="UP000799291"/>
    </source>
</evidence>
<dbReference type="PANTHER" id="PTHR28208:SF2">
    <property type="entry name" value="PHOSPHATIDATE PHOSPHATASE APP1 CATALYTIC DOMAIN-CONTAINING PROTEIN"/>
    <property type="match status" value="1"/>
</dbReference>
<protein>
    <recommendedName>
        <fullName evidence="3">Phosphatidate phosphatase APP1 catalytic domain-containing protein</fullName>
    </recommendedName>
</protein>
<evidence type="ECO:0000313" key="4">
    <source>
        <dbReference type="EMBL" id="KAF2687633.1"/>
    </source>
</evidence>
<evidence type="ECO:0000256" key="2">
    <source>
        <dbReference type="SAM" id="SignalP"/>
    </source>
</evidence>
<sequence>MHTRIPRRVLLLGAALQVANAVALPEPTAVPAKIEARAPRTTPAAIYFEGDRSFVYDKRNVLSDIVSGVDSVAKSWGSVLGTDLPSYFTEGIPNWFQDFPTGSDVMKSLGIGDDDLAAKPTEVLNIPPYANWTDQGWNVRFHGNVYKVPDISQEKIDDLANVFLIDVKLEDLPADQQANARNLTKSIFIVQQSDQNVSFHLEPAPMQGSSGEPGGGNAITPDGGDQNITFPYETTAQGDFDAFVPIKNVSGSGLLAGNETNNVQRLNVYTNGTLTGNATAFLVPPTGITFISDIDDILRVTKIYNPKEGLLNSFARNFTPWMNMPGIYANWSRTMPNNTHFHYLTTTPEQATRNYMDFIYKMYPGGSFDTRPLNFSDVPNTLSIRNYLLTKVFETFPQRKFVLVADTSNSDVMKDYPQLAHDHPDQVQCILLRNTSATDSEDWFPYNTKGFEGLNSNIYMFFHVPDDLTGLDIANGQCVNTTIPQNVTFGTQAELLGIHGAGGKLAASSTLGFGVALLAAIFLAL</sequence>
<accession>A0A6G1JBW9</accession>
<gene>
    <name evidence="4" type="ORF">K458DRAFT_401114</name>
</gene>
<proteinExistence type="predicted"/>
<name>A0A6G1JBW9_9PLEO</name>
<feature type="signal peptide" evidence="2">
    <location>
        <begin position="1"/>
        <end position="21"/>
    </location>
</feature>
<dbReference type="EMBL" id="MU005574">
    <property type="protein sequence ID" value="KAF2687633.1"/>
    <property type="molecule type" value="Genomic_DNA"/>
</dbReference>
<feature type="chain" id="PRO_5026018439" description="Phosphatidate phosphatase APP1 catalytic domain-containing protein" evidence="2">
    <location>
        <begin position="22"/>
        <end position="525"/>
    </location>
</feature>
<dbReference type="Proteomes" id="UP000799291">
    <property type="component" value="Unassembled WGS sequence"/>
</dbReference>
<feature type="domain" description="Phosphatidate phosphatase APP1 catalytic" evidence="3">
    <location>
        <begin position="288"/>
        <end position="434"/>
    </location>
</feature>